<name>A0A4R6G3R8_9BURK</name>
<sequence length="56" mass="6514">MMRIVAIQMLVIIFYAEFKRESFNRASMLDDHPAHIAENQSMIMHTNQLFGALHGH</sequence>
<gene>
    <name evidence="1" type="ORF">EV677_2580</name>
</gene>
<accession>A0A4R6G3R8</accession>
<proteinExistence type="predicted"/>
<keyword evidence="2" id="KW-1185">Reference proteome</keyword>
<organism evidence="1 2">
    <name type="scientific">Herminiimonas fonticola</name>
    <dbReference type="NCBI Taxonomy" id="303380"/>
    <lineage>
        <taxon>Bacteria</taxon>
        <taxon>Pseudomonadati</taxon>
        <taxon>Pseudomonadota</taxon>
        <taxon>Betaproteobacteria</taxon>
        <taxon>Burkholderiales</taxon>
        <taxon>Oxalobacteraceae</taxon>
        <taxon>Herminiimonas</taxon>
    </lineage>
</organism>
<protein>
    <submittedName>
        <fullName evidence="1">Uncharacterized protein</fullName>
    </submittedName>
</protein>
<dbReference type="Proteomes" id="UP000294737">
    <property type="component" value="Unassembled WGS sequence"/>
</dbReference>
<evidence type="ECO:0000313" key="1">
    <source>
        <dbReference type="EMBL" id="TDN88993.1"/>
    </source>
</evidence>
<comment type="caution">
    <text evidence="1">The sequence shown here is derived from an EMBL/GenBank/DDBJ whole genome shotgun (WGS) entry which is preliminary data.</text>
</comment>
<dbReference type="AlphaFoldDB" id="A0A4R6G3R8"/>
<reference evidence="1 2" key="1">
    <citation type="submission" date="2019-03" db="EMBL/GenBank/DDBJ databases">
        <title>Genomic Encyclopedia of Type Strains, Phase IV (KMG-IV): sequencing the most valuable type-strain genomes for metagenomic binning, comparative biology and taxonomic classification.</title>
        <authorList>
            <person name="Goeker M."/>
        </authorList>
    </citation>
    <scope>NUCLEOTIDE SEQUENCE [LARGE SCALE GENOMIC DNA]</scope>
    <source>
        <strain evidence="1 2">DSM 18555</strain>
    </source>
</reference>
<evidence type="ECO:0000313" key="2">
    <source>
        <dbReference type="Proteomes" id="UP000294737"/>
    </source>
</evidence>
<dbReference type="EMBL" id="SNWF01000006">
    <property type="protein sequence ID" value="TDN88993.1"/>
    <property type="molecule type" value="Genomic_DNA"/>
</dbReference>
<dbReference type="RefSeq" id="WP_162845912.1">
    <property type="nucleotide sequence ID" value="NZ_PTLZ01000004.1"/>
</dbReference>